<dbReference type="SMART" id="SM00034">
    <property type="entry name" value="CLECT"/>
    <property type="match status" value="1"/>
</dbReference>
<evidence type="ECO:0000256" key="1">
    <source>
        <dbReference type="ARBA" id="ARBA00004401"/>
    </source>
</evidence>
<evidence type="ECO:0000313" key="7">
    <source>
        <dbReference type="Proteomes" id="UP000465112"/>
    </source>
</evidence>
<gene>
    <name evidence="6" type="ORF">PFLUV_G00000710</name>
</gene>
<dbReference type="PROSITE" id="PS50041">
    <property type="entry name" value="C_TYPE_LECTIN_2"/>
    <property type="match status" value="1"/>
</dbReference>
<feature type="coiled-coil region" evidence="2">
    <location>
        <begin position="99"/>
        <end position="126"/>
    </location>
</feature>
<dbReference type="AlphaFoldDB" id="A0A6A5EX81"/>
<keyword evidence="4" id="KW-0472">Membrane</keyword>
<feature type="domain" description="C-type lectin" evidence="5">
    <location>
        <begin position="139"/>
        <end position="217"/>
    </location>
</feature>
<dbReference type="InterPro" id="IPR050828">
    <property type="entry name" value="C-type_lectin/matrix_domain"/>
</dbReference>
<dbReference type="Pfam" id="PF00059">
    <property type="entry name" value="Lectin_C"/>
    <property type="match status" value="1"/>
</dbReference>
<sequence length="217" mass="25111">MAADTVAAPRLSLNVRYNRNVEENSGEEEEKQVEILEDEEDYAELEPQRARPHSPAASNRRSFRATAVALGGFYLLVLAGLFIRFTLLQTRYDQLSTNYRQIQRKVSNISVEKSQLQDEVKELKCRIKEKLCPDGWTGFGCSCYFKSKKEDYWYGRRDDCEQRGAHLVVINNEEEQKFVTELSKDGQYWIGLQKEQSQGEQNPGEWKWVDGSPLTET</sequence>
<keyword evidence="4" id="KW-0812">Transmembrane</keyword>
<evidence type="ECO:0000256" key="4">
    <source>
        <dbReference type="SAM" id="Phobius"/>
    </source>
</evidence>
<feature type="compositionally biased region" description="Acidic residues" evidence="3">
    <location>
        <begin position="24"/>
        <end position="44"/>
    </location>
</feature>
<comment type="subcellular location">
    <subcellularLocation>
        <location evidence="1">Cell membrane</location>
        <topology evidence="1">Single-pass type II membrane protein</topology>
    </subcellularLocation>
</comment>
<evidence type="ECO:0000256" key="2">
    <source>
        <dbReference type="SAM" id="Coils"/>
    </source>
</evidence>
<protein>
    <recommendedName>
        <fullName evidence="5">C-type lectin domain-containing protein</fullName>
    </recommendedName>
</protein>
<dbReference type="SUPFAM" id="SSF56436">
    <property type="entry name" value="C-type lectin-like"/>
    <property type="match status" value="1"/>
</dbReference>
<keyword evidence="2" id="KW-0175">Coiled coil</keyword>
<dbReference type="Gene3D" id="3.10.100.10">
    <property type="entry name" value="Mannose-Binding Protein A, subunit A"/>
    <property type="match status" value="1"/>
</dbReference>
<accession>A0A6A5EX81</accession>
<dbReference type="InterPro" id="IPR016186">
    <property type="entry name" value="C-type_lectin-like/link_sf"/>
</dbReference>
<feature type="region of interest" description="Disordered" evidence="3">
    <location>
        <begin position="19"/>
        <end position="58"/>
    </location>
</feature>
<proteinExistence type="predicted"/>
<dbReference type="GO" id="GO:0005886">
    <property type="term" value="C:plasma membrane"/>
    <property type="evidence" value="ECO:0007669"/>
    <property type="project" value="UniProtKB-SubCell"/>
</dbReference>
<dbReference type="PANTHER" id="PTHR45710">
    <property type="entry name" value="C-TYPE LECTIN DOMAIN-CONTAINING PROTEIN 180"/>
    <property type="match status" value="1"/>
</dbReference>
<keyword evidence="7" id="KW-1185">Reference proteome</keyword>
<keyword evidence="4" id="KW-1133">Transmembrane helix</keyword>
<dbReference type="InterPro" id="IPR016187">
    <property type="entry name" value="CTDL_fold"/>
</dbReference>
<dbReference type="PANTHER" id="PTHR45710:SF31">
    <property type="entry name" value="EARLY ACTIVATION ANTIGEN CD69"/>
    <property type="match status" value="1"/>
</dbReference>
<feature type="transmembrane region" description="Helical" evidence="4">
    <location>
        <begin position="67"/>
        <end position="87"/>
    </location>
</feature>
<evidence type="ECO:0000256" key="3">
    <source>
        <dbReference type="SAM" id="MobiDB-lite"/>
    </source>
</evidence>
<evidence type="ECO:0000313" key="6">
    <source>
        <dbReference type="EMBL" id="KAF1394477.1"/>
    </source>
</evidence>
<evidence type="ECO:0000259" key="5">
    <source>
        <dbReference type="PROSITE" id="PS50041"/>
    </source>
</evidence>
<dbReference type="Proteomes" id="UP000465112">
    <property type="component" value="Chromosome 1"/>
</dbReference>
<organism evidence="6 7">
    <name type="scientific">Perca fluviatilis</name>
    <name type="common">European perch</name>
    <dbReference type="NCBI Taxonomy" id="8168"/>
    <lineage>
        <taxon>Eukaryota</taxon>
        <taxon>Metazoa</taxon>
        <taxon>Chordata</taxon>
        <taxon>Craniata</taxon>
        <taxon>Vertebrata</taxon>
        <taxon>Euteleostomi</taxon>
        <taxon>Actinopterygii</taxon>
        <taxon>Neopterygii</taxon>
        <taxon>Teleostei</taxon>
        <taxon>Neoteleostei</taxon>
        <taxon>Acanthomorphata</taxon>
        <taxon>Eupercaria</taxon>
        <taxon>Perciformes</taxon>
        <taxon>Percoidei</taxon>
        <taxon>Percidae</taxon>
        <taxon>Percinae</taxon>
        <taxon>Perca</taxon>
    </lineage>
</organism>
<name>A0A6A5EX81_PERFL</name>
<reference evidence="6 7" key="1">
    <citation type="submission" date="2019-06" db="EMBL/GenBank/DDBJ databases">
        <title>A chromosome-scale genome assembly of the European perch, Perca fluviatilis.</title>
        <authorList>
            <person name="Roques C."/>
            <person name="Zahm M."/>
            <person name="Cabau C."/>
            <person name="Klopp C."/>
            <person name="Bouchez O."/>
            <person name="Donnadieu C."/>
            <person name="Kuhl H."/>
            <person name="Gislard M."/>
            <person name="Guendouz S."/>
            <person name="Journot L."/>
            <person name="Haffray P."/>
            <person name="Bestin A."/>
            <person name="Morvezen R."/>
            <person name="Feron R."/>
            <person name="Wen M."/>
            <person name="Jouanno E."/>
            <person name="Herpin A."/>
            <person name="Schartl M."/>
            <person name="Postlethwait J."/>
            <person name="Schaerlinger B."/>
            <person name="Chardard D."/>
            <person name="Lecocq T."/>
            <person name="Poncet C."/>
            <person name="Jaffrelo L."/>
            <person name="Lampietro C."/>
            <person name="Guiguen Y."/>
        </authorList>
    </citation>
    <scope>NUCLEOTIDE SEQUENCE [LARGE SCALE GENOMIC DNA]</scope>
    <source>
        <tissue evidence="6">Blood</tissue>
    </source>
</reference>
<comment type="caution">
    <text evidence="6">The sequence shown here is derived from an EMBL/GenBank/DDBJ whole genome shotgun (WGS) entry which is preliminary data.</text>
</comment>
<feature type="region of interest" description="Disordered" evidence="3">
    <location>
        <begin position="194"/>
        <end position="217"/>
    </location>
</feature>
<dbReference type="EMBL" id="VHII01000001">
    <property type="protein sequence ID" value="KAF1394477.1"/>
    <property type="molecule type" value="Genomic_DNA"/>
</dbReference>
<dbReference type="InterPro" id="IPR001304">
    <property type="entry name" value="C-type_lectin-like"/>
</dbReference>